<keyword evidence="5" id="KW-1185">Reference proteome</keyword>
<dbReference type="Pfam" id="PF00098">
    <property type="entry name" value="zf-CCHC"/>
    <property type="match status" value="1"/>
</dbReference>
<dbReference type="GO" id="GO:0008270">
    <property type="term" value="F:zinc ion binding"/>
    <property type="evidence" value="ECO:0007669"/>
    <property type="project" value="UniProtKB-KW"/>
</dbReference>
<evidence type="ECO:0000256" key="2">
    <source>
        <dbReference type="SAM" id="MobiDB-lite"/>
    </source>
</evidence>
<evidence type="ECO:0000256" key="1">
    <source>
        <dbReference type="PROSITE-ProRule" id="PRU00047"/>
    </source>
</evidence>
<feature type="domain" description="CCHC-type" evidence="3">
    <location>
        <begin position="52"/>
        <end position="67"/>
    </location>
</feature>
<dbReference type="Gene3D" id="4.10.60.10">
    <property type="entry name" value="Zinc finger, CCHC-type"/>
    <property type="match status" value="1"/>
</dbReference>
<proteinExistence type="predicted"/>
<evidence type="ECO:0000313" key="4">
    <source>
        <dbReference type="EMBL" id="KAK9722311.1"/>
    </source>
</evidence>
<feature type="compositionally biased region" description="Basic and acidic residues" evidence="2">
    <location>
        <begin position="136"/>
        <end position="153"/>
    </location>
</feature>
<gene>
    <name evidence="4" type="ORF">QE152_g19745</name>
</gene>
<keyword evidence="1" id="KW-0862">Zinc</keyword>
<protein>
    <submittedName>
        <fullName evidence="4">Zinc knuckle</fullName>
    </submittedName>
</protein>
<dbReference type="InterPro" id="IPR036875">
    <property type="entry name" value="Znf_CCHC_sf"/>
</dbReference>
<comment type="caution">
    <text evidence="4">The sequence shown here is derived from an EMBL/GenBank/DDBJ whole genome shotgun (WGS) entry which is preliminary data.</text>
</comment>
<dbReference type="AlphaFoldDB" id="A0AAW1KQ92"/>
<dbReference type="EMBL" id="JASPKY010000189">
    <property type="protein sequence ID" value="KAK9722311.1"/>
    <property type="molecule type" value="Genomic_DNA"/>
</dbReference>
<accession>A0AAW1KQ92</accession>
<feature type="compositionally biased region" description="Basic and acidic residues" evidence="2">
    <location>
        <begin position="97"/>
        <end position="125"/>
    </location>
</feature>
<feature type="region of interest" description="Disordered" evidence="2">
    <location>
        <begin position="97"/>
        <end position="153"/>
    </location>
</feature>
<keyword evidence="1" id="KW-0479">Metal-binding</keyword>
<sequence length="153" mass="17518">MWADELCKRGTIKIGWTPCTIRQRVNITRCYRCLDFGHKRWECQGVDNTNTCLKCGKSDHRAKECTEESFCVICKKPGHRADQTRCPHYRKLISEKTKELTRMKEGTSMGLERKPTRSSSRRDSTTSDQDGAPKGPAERKVQQQHEDIAGKSA</sequence>
<name>A0AAW1KQ92_POPJA</name>
<dbReference type="SUPFAM" id="SSF57756">
    <property type="entry name" value="Retrovirus zinc finger-like domains"/>
    <property type="match status" value="1"/>
</dbReference>
<dbReference type="SMART" id="SM00343">
    <property type="entry name" value="ZnF_C2HC"/>
    <property type="match status" value="3"/>
</dbReference>
<evidence type="ECO:0000259" key="3">
    <source>
        <dbReference type="PROSITE" id="PS50158"/>
    </source>
</evidence>
<dbReference type="InterPro" id="IPR001878">
    <property type="entry name" value="Znf_CCHC"/>
</dbReference>
<organism evidence="4 5">
    <name type="scientific">Popillia japonica</name>
    <name type="common">Japanese beetle</name>
    <dbReference type="NCBI Taxonomy" id="7064"/>
    <lineage>
        <taxon>Eukaryota</taxon>
        <taxon>Metazoa</taxon>
        <taxon>Ecdysozoa</taxon>
        <taxon>Arthropoda</taxon>
        <taxon>Hexapoda</taxon>
        <taxon>Insecta</taxon>
        <taxon>Pterygota</taxon>
        <taxon>Neoptera</taxon>
        <taxon>Endopterygota</taxon>
        <taxon>Coleoptera</taxon>
        <taxon>Polyphaga</taxon>
        <taxon>Scarabaeiformia</taxon>
        <taxon>Scarabaeidae</taxon>
        <taxon>Rutelinae</taxon>
        <taxon>Popillia</taxon>
    </lineage>
</organism>
<reference evidence="4 5" key="1">
    <citation type="journal article" date="2024" name="BMC Genomics">
        <title>De novo assembly and annotation of Popillia japonica's genome with initial clues to its potential as an invasive pest.</title>
        <authorList>
            <person name="Cucini C."/>
            <person name="Boschi S."/>
            <person name="Funari R."/>
            <person name="Cardaioli E."/>
            <person name="Iannotti N."/>
            <person name="Marturano G."/>
            <person name="Paoli F."/>
            <person name="Bruttini M."/>
            <person name="Carapelli A."/>
            <person name="Frati F."/>
            <person name="Nardi F."/>
        </authorList>
    </citation>
    <scope>NUCLEOTIDE SEQUENCE [LARGE SCALE GENOMIC DNA]</scope>
    <source>
        <strain evidence="4">DMR45628</strain>
    </source>
</reference>
<dbReference type="Proteomes" id="UP001458880">
    <property type="component" value="Unassembled WGS sequence"/>
</dbReference>
<dbReference type="PROSITE" id="PS50158">
    <property type="entry name" value="ZF_CCHC"/>
    <property type="match status" value="1"/>
</dbReference>
<dbReference type="GO" id="GO:0003676">
    <property type="term" value="F:nucleic acid binding"/>
    <property type="evidence" value="ECO:0007669"/>
    <property type="project" value="InterPro"/>
</dbReference>
<evidence type="ECO:0000313" key="5">
    <source>
        <dbReference type="Proteomes" id="UP001458880"/>
    </source>
</evidence>
<keyword evidence="1" id="KW-0863">Zinc-finger</keyword>